<evidence type="ECO:0000313" key="2">
    <source>
        <dbReference type="Proteomes" id="UP001372338"/>
    </source>
</evidence>
<evidence type="ECO:0000313" key="1">
    <source>
        <dbReference type="EMBL" id="KAK7260844.1"/>
    </source>
</evidence>
<keyword evidence="2" id="KW-1185">Reference proteome</keyword>
<gene>
    <name evidence="1" type="ORF">RIF29_27142</name>
</gene>
<organism evidence="1 2">
    <name type="scientific">Crotalaria pallida</name>
    <name type="common">Smooth rattlebox</name>
    <name type="synonym">Crotalaria striata</name>
    <dbReference type="NCBI Taxonomy" id="3830"/>
    <lineage>
        <taxon>Eukaryota</taxon>
        <taxon>Viridiplantae</taxon>
        <taxon>Streptophyta</taxon>
        <taxon>Embryophyta</taxon>
        <taxon>Tracheophyta</taxon>
        <taxon>Spermatophyta</taxon>
        <taxon>Magnoliopsida</taxon>
        <taxon>eudicotyledons</taxon>
        <taxon>Gunneridae</taxon>
        <taxon>Pentapetalae</taxon>
        <taxon>rosids</taxon>
        <taxon>fabids</taxon>
        <taxon>Fabales</taxon>
        <taxon>Fabaceae</taxon>
        <taxon>Papilionoideae</taxon>
        <taxon>50 kb inversion clade</taxon>
        <taxon>genistoids sensu lato</taxon>
        <taxon>core genistoids</taxon>
        <taxon>Crotalarieae</taxon>
        <taxon>Crotalaria</taxon>
    </lineage>
</organism>
<comment type="caution">
    <text evidence="1">The sequence shown here is derived from an EMBL/GenBank/DDBJ whole genome shotgun (WGS) entry which is preliminary data.</text>
</comment>
<dbReference type="AlphaFoldDB" id="A0AAN9I0R9"/>
<sequence>MILCISLFPQSSLSVFVPTYVKVLSCSSLLAHVISSKTWAAALLIHCNLLCRHCTIMANSHLRLSTMNSLLCIVI</sequence>
<name>A0AAN9I0R9_CROPI</name>
<dbReference type="EMBL" id="JAYWIO010000005">
    <property type="protein sequence ID" value="KAK7260844.1"/>
    <property type="molecule type" value="Genomic_DNA"/>
</dbReference>
<protein>
    <submittedName>
        <fullName evidence="1">Uncharacterized protein</fullName>
    </submittedName>
</protein>
<proteinExistence type="predicted"/>
<reference evidence="1 2" key="1">
    <citation type="submission" date="2024-01" db="EMBL/GenBank/DDBJ databases">
        <title>The genomes of 5 underutilized Papilionoideae crops provide insights into root nodulation and disease resistanc.</title>
        <authorList>
            <person name="Yuan L."/>
        </authorList>
    </citation>
    <scope>NUCLEOTIDE SEQUENCE [LARGE SCALE GENOMIC DNA]</scope>
    <source>
        <strain evidence="1">ZHUSHIDOU_FW_LH</strain>
        <tissue evidence="1">Leaf</tissue>
    </source>
</reference>
<dbReference type="Proteomes" id="UP001372338">
    <property type="component" value="Unassembled WGS sequence"/>
</dbReference>
<accession>A0AAN9I0R9</accession>